<keyword evidence="2" id="KW-1185">Reference proteome</keyword>
<evidence type="ECO:0008006" key="3">
    <source>
        <dbReference type="Google" id="ProtNLM"/>
    </source>
</evidence>
<name>A0A0L0W4C8_9BASI</name>
<gene>
    <name evidence="1" type="ORF">PSTG_00235</name>
</gene>
<dbReference type="AlphaFoldDB" id="A0A0L0W4C8"/>
<protein>
    <recommendedName>
        <fullName evidence="3">Hydrophobin</fullName>
    </recommendedName>
</protein>
<evidence type="ECO:0000313" key="1">
    <source>
        <dbReference type="EMBL" id="KNF06349.1"/>
    </source>
</evidence>
<accession>A0A0L0W4C8</accession>
<dbReference type="OrthoDB" id="10606196at2759"/>
<sequence length="201" mass="22661">MEDPQVKAAGFSPIKSRQYHIPVYRQQVMPREWYYFLRSSSNAHLKEKDQFDPFQALSPWLYPLSQLHFSNMQLLKSIALMAIIACGVATADEAYHKAHDQVFGCPYVNGEREDRQPVCARVFQRKAKGPDADPKNYKVTKANTSVDNPNAYNCVATNMNEAQCCTKDAFSLPENKKQVIETTIDAGIVKDKCVAGRPLAN</sequence>
<proteinExistence type="predicted"/>
<evidence type="ECO:0000313" key="2">
    <source>
        <dbReference type="Proteomes" id="UP000054564"/>
    </source>
</evidence>
<dbReference type="Proteomes" id="UP000054564">
    <property type="component" value="Unassembled WGS sequence"/>
</dbReference>
<reference evidence="2" key="1">
    <citation type="submission" date="2014-03" db="EMBL/GenBank/DDBJ databases">
        <title>The Genome Sequence of Puccinia striiformis f. sp. tritici PST-78.</title>
        <authorList>
            <consortium name="The Broad Institute Genome Sequencing Platform"/>
            <person name="Cuomo C."/>
            <person name="Hulbert S."/>
            <person name="Chen X."/>
            <person name="Walker B."/>
            <person name="Young S.K."/>
            <person name="Zeng Q."/>
            <person name="Gargeya S."/>
            <person name="Fitzgerald M."/>
            <person name="Haas B."/>
            <person name="Abouelleil A."/>
            <person name="Alvarado L."/>
            <person name="Arachchi H.M."/>
            <person name="Berlin A.M."/>
            <person name="Chapman S.B."/>
            <person name="Goldberg J."/>
            <person name="Griggs A."/>
            <person name="Gujja S."/>
            <person name="Hansen M."/>
            <person name="Howarth C."/>
            <person name="Imamovic A."/>
            <person name="Larimer J."/>
            <person name="McCowan C."/>
            <person name="Montmayeur A."/>
            <person name="Murphy C."/>
            <person name="Neiman D."/>
            <person name="Pearson M."/>
            <person name="Priest M."/>
            <person name="Roberts A."/>
            <person name="Saif S."/>
            <person name="Shea T."/>
            <person name="Sisk P."/>
            <person name="Sykes S."/>
            <person name="Wortman J."/>
            <person name="Nusbaum C."/>
            <person name="Birren B."/>
        </authorList>
    </citation>
    <scope>NUCLEOTIDE SEQUENCE [LARGE SCALE GENOMIC DNA]</scope>
    <source>
        <strain evidence="2">race PST-78</strain>
    </source>
</reference>
<dbReference type="EMBL" id="AJIL01000003">
    <property type="protein sequence ID" value="KNF06349.1"/>
    <property type="molecule type" value="Genomic_DNA"/>
</dbReference>
<organism evidence="1 2">
    <name type="scientific">Puccinia striiformis f. sp. tritici PST-78</name>
    <dbReference type="NCBI Taxonomy" id="1165861"/>
    <lineage>
        <taxon>Eukaryota</taxon>
        <taxon>Fungi</taxon>
        <taxon>Dikarya</taxon>
        <taxon>Basidiomycota</taxon>
        <taxon>Pucciniomycotina</taxon>
        <taxon>Pucciniomycetes</taxon>
        <taxon>Pucciniales</taxon>
        <taxon>Pucciniaceae</taxon>
        <taxon>Puccinia</taxon>
    </lineage>
</organism>
<comment type="caution">
    <text evidence="1">The sequence shown here is derived from an EMBL/GenBank/DDBJ whole genome shotgun (WGS) entry which is preliminary data.</text>
</comment>